<evidence type="ECO:0000313" key="2">
    <source>
        <dbReference type="EMBL" id="KAK0155360.1"/>
    </source>
</evidence>
<feature type="domain" description="HAT C-terminal dimerisation" evidence="1">
    <location>
        <begin position="150"/>
        <end position="203"/>
    </location>
</feature>
<accession>A0AA47PB50</accession>
<dbReference type="GO" id="GO:0046983">
    <property type="term" value="F:protein dimerization activity"/>
    <property type="evidence" value="ECO:0007669"/>
    <property type="project" value="InterPro"/>
</dbReference>
<organism evidence="2 3">
    <name type="scientific">Merluccius polli</name>
    <name type="common">Benguela hake</name>
    <name type="synonym">Merluccius cadenati</name>
    <dbReference type="NCBI Taxonomy" id="89951"/>
    <lineage>
        <taxon>Eukaryota</taxon>
        <taxon>Metazoa</taxon>
        <taxon>Chordata</taxon>
        <taxon>Craniata</taxon>
        <taxon>Vertebrata</taxon>
        <taxon>Euteleostomi</taxon>
        <taxon>Actinopterygii</taxon>
        <taxon>Neopterygii</taxon>
        <taxon>Teleostei</taxon>
        <taxon>Neoteleostei</taxon>
        <taxon>Acanthomorphata</taxon>
        <taxon>Zeiogadaria</taxon>
        <taxon>Gadariae</taxon>
        <taxon>Gadiformes</taxon>
        <taxon>Gadoidei</taxon>
        <taxon>Merlucciidae</taxon>
        <taxon>Merluccius</taxon>
    </lineage>
</organism>
<dbReference type="PANTHER" id="PTHR45913:SF21">
    <property type="entry name" value="DUF4371 DOMAIN-CONTAINING PROTEIN"/>
    <property type="match status" value="1"/>
</dbReference>
<dbReference type="InterPro" id="IPR008906">
    <property type="entry name" value="HATC_C_dom"/>
</dbReference>
<dbReference type="EMBL" id="JAOPHQ010000289">
    <property type="protein sequence ID" value="KAK0155360.1"/>
    <property type="molecule type" value="Genomic_DNA"/>
</dbReference>
<dbReference type="Proteomes" id="UP001174136">
    <property type="component" value="Unassembled WGS sequence"/>
</dbReference>
<comment type="caution">
    <text evidence="2">The sequence shown here is derived from an EMBL/GenBank/DDBJ whole genome shotgun (WGS) entry which is preliminary data.</text>
</comment>
<dbReference type="PANTHER" id="PTHR45913">
    <property type="entry name" value="EPM2A-INTERACTING PROTEIN 1"/>
    <property type="match status" value="1"/>
</dbReference>
<proteinExistence type="predicted"/>
<name>A0AA47PB50_MERPO</name>
<sequence>MVCAVEMAKAFGDDNMVKHFETVSLSQRTVTCRLFDIHDHVEMKLRQVMHDCNTDVMDVSQLLIFTRTIDSSFEVHEELSVCTHDHIPSSTRSVHRRIFFPSCKFGTISRLFSRDATHELRYLRTPSLLLSASNHQNDLFFQAKRNERGISFWRLLPEARFPLLKDFALSMSSMFGRTYICESSFSTMKHIKSKERNRLTDDTFI</sequence>
<dbReference type="AlphaFoldDB" id="A0AA47PB50"/>
<keyword evidence="3" id="KW-1185">Reference proteome</keyword>
<reference evidence="2" key="1">
    <citation type="journal article" date="2023" name="Front. Mar. Sci.">
        <title>A new Merluccius polli reference genome to investigate the effects of global change in West African waters.</title>
        <authorList>
            <person name="Mateo J.L."/>
            <person name="Blanco-Fernandez C."/>
            <person name="Garcia-Vazquez E."/>
            <person name="Machado-Schiaffino G."/>
        </authorList>
    </citation>
    <scope>NUCLEOTIDE SEQUENCE</scope>
    <source>
        <strain evidence="2">C29</strain>
        <tissue evidence="2">Fin</tissue>
    </source>
</reference>
<gene>
    <name evidence="2" type="ORF">N1851_002317</name>
</gene>
<evidence type="ECO:0000259" key="1">
    <source>
        <dbReference type="Pfam" id="PF05699"/>
    </source>
</evidence>
<evidence type="ECO:0000313" key="3">
    <source>
        <dbReference type="Proteomes" id="UP001174136"/>
    </source>
</evidence>
<protein>
    <recommendedName>
        <fullName evidence="1">HAT C-terminal dimerisation domain-containing protein</fullName>
    </recommendedName>
</protein>
<dbReference type="Pfam" id="PF05699">
    <property type="entry name" value="Dimer_Tnp_hAT"/>
    <property type="match status" value="1"/>
</dbReference>